<evidence type="ECO:0008006" key="3">
    <source>
        <dbReference type="Google" id="ProtNLM"/>
    </source>
</evidence>
<dbReference type="Proteomes" id="UP000076577">
    <property type="component" value="Unassembled WGS sequence"/>
</dbReference>
<name>A0A161VAA9_9HYPH</name>
<gene>
    <name evidence="1" type="ORF">PsAD2_00931</name>
</gene>
<comment type="caution">
    <text evidence="1">The sequence shown here is derived from an EMBL/GenBank/DDBJ whole genome shotgun (WGS) entry which is preliminary data.</text>
</comment>
<sequence>MHVLIDRITEKTGLDPTKVGPAIGIMLNFIAQNSSKEEVDALLVAFPAAEGFLAIDEARENTGLFGGLANKMNASVGVLAALNEMTSLGLSVEEIQEVAKETVQYTREKVGPEITNEIVSRVPGLAEIT</sequence>
<organism evidence="1 2">
    <name type="scientific">Pseudovibrio axinellae</name>
    <dbReference type="NCBI Taxonomy" id="989403"/>
    <lineage>
        <taxon>Bacteria</taxon>
        <taxon>Pseudomonadati</taxon>
        <taxon>Pseudomonadota</taxon>
        <taxon>Alphaproteobacteria</taxon>
        <taxon>Hyphomicrobiales</taxon>
        <taxon>Stappiaceae</taxon>
        <taxon>Pseudovibrio</taxon>
    </lineage>
</organism>
<keyword evidence="2" id="KW-1185">Reference proteome</keyword>
<dbReference type="RefSeq" id="WP_074881721.1">
    <property type="nucleotide sequence ID" value="NZ_FOFM01000001.1"/>
</dbReference>
<dbReference type="STRING" id="989403.SAMN05421798_101470"/>
<dbReference type="EMBL" id="LMCB01000005">
    <property type="protein sequence ID" value="KZL20939.1"/>
    <property type="molecule type" value="Genomic_DNA"/>
</dbReference>
<dbReference type="PATRIC" id="fig|989403.3.peg.999"/>
<evidence type="ECO:0000313" key="1">
    <source>
        <dbReference type="EMBL" id="KZL20939.1"/>
    </source>
</evidence>
<proteinExistence type="predicted"/>
<protein>
    <recommendedName>
        <fullName evidence="3">DUF2267 domain-containing protein</fullName>
    </recommendedName>
</protein>
<reference evidence="1 2" key="1">
    <citation type="journal article" date="2016" name="Front. Microbiol.">
        <title>Comparative Genomic Analysis Reveals a Diverse Repertoire of Genes Involved in Prokaryote-Eukaryote Interactions within the Pseudovibrio Genus.</title>
        <authorList>
            <person name="Romano S."/>
            <person name="Fernandez-Guerra A."/>
            <person name="Reen F.J."/>
            <person name="Glockner F.O."/>
            <person name="Crowley S.P."/>
            <person name="O'Sullivan O."/>
            <person name="Cotter P.D."/>
            <person name="Adams C."/>
            <person name="Dobson A.D."/>
            <person name="O'Gara F."/>
        </authorList>
    </citation>
    <scope>NUCLEOTIDE SEQUENCE [LARGE SCALE GENOMIC DNA]</scope>
    <source>
        <strain evidence="1 2">Ad2</strain>
    </source>
</reference>
<dbReference type="AlphaFoldDB" id="A0A161VAA9"/>
<accession>A0A161VAA9</accession>
<evidence type="ECO:0000313" key="2">
    <source>
        <dbReference type="Proteomes" id="UP000076577"/>
    </source>
</evidence>